<gene>
    <name evidence="2" type="ORF">Enr8_03560</name>
</gene>
<keyword evidence="1" id="KW-0732">Signal</keyword>
<dbReference type="AlphaFoldDB" id="A0A5C5VKX6"/>
<feature type="signal peptide" evidence="1">
    <location>
        <begin position="1"/>
        <end position="20"/>
    </location>
</feature>
<dbReference type="RefSeq" id="WP_146428898.1">
    <property type="nucleotide sequence ID" value="NZ_SJPF01000001.1"/>
</dbReference>
<dbReference type="SUPFAM" id="SSF49464">
    <property type="entry name" value="Carboxypeptidase regulatory domain-like"/>
    <property type="match status" value="1"/>
</dbReference>
<dbReference type="InterPro" id="IPR008969">
    <property type="entry name" value="CarboxyPept-like_regulatory"/>
</dbReference>
<comment type="caution">
    <text evidence="2">The sequence shown here is derived from an EMBL/GenBank/DDBJ whole genome shotgun (WGS) entry which is preliminary data.</text>
</comment>
<accession>A0A5C5VKX6</accession>
<dbReference type="Proteomes" id="UP000318878">
    <property type="component" value="Unassembled WGS sequence"/>
</dbReference>
<dbReference type="OrthoDB" id="286727at2"/>
<organism evidence="2 3">
    <name type="scientific">Blastopirellula retiformator</name>
    <dbReference type="NCBI Taxonomy" id="2527970"/>
    <lineage>
        <taxon>Bacteria</taxon>
        <taxon>Pseudomonadati</taxon>
        <taxon>Planctomycetota</taxon>
        <taxon>Planctomycetia</taxon>
        <taxon>Pirellulales</taxon>
        <taxon>Pirellulaceae</taxon>
        <taxon>Blastopirellula</taxon>
    </lineage>
</organism>
<name>A0A5C5VKX6_9BACT</name>
<reference evidence="2 3" key="1">
    <citation type="submission" date="2019-02" db="EMBL/GenBank/DDBJ databases">
        <title>Deep-cultivation of Planctomycetes and their phenomic and genomic characterization uncovers novel biology.</title>
        <authorList>
            <person name="Wiegand S."/>
            <person name="Jogler M."/>
            <person name="Boedeker C."/>
            <person name="Pinto D."/>
            <person name="Vollmers J."/>
            <person name="Rivas-Marin E."/>
            <person name="Kohn T."/>
            <person name="Peeters S.H."/>
            <person name="Heuer A."/>
            <person name="Rast P."/>
            <person name="Oberbeckmann S."/>
            <person name="Bunk B."/>
            <person name="Jeske O."/>
            <person name="Meyerdierks A."/>
            <person name="Storesund J.E."/>
            <person name="Kallscheuer N."/>
            <person name="Luecker S."/>
            <person name="Lage O.M."/>
            <person name="Pohl T."/>
            <person name="Merkel B.J."/>
            <person name="Hornburger P."/>
            <person name="Mueller R.-W."/>
            <person name="Bruemmer F."/>
            <person name="Labrenz M."/>
            <person name="Spormann A.M."/>
            <person name="Op Den Camp H."/>
            <person name="Overmann J."/>
            <person name="Amann R."/>
            <person name="Jetten M.S.M."/>
            <person name="Mascher T."/>
            <person name="Medema M.H."/>
            <person name="Devos D.P."/>
            <person name="Kaster A.-K."/>
            <person name="Ovreas L."/>
            <person name="Rohde M."/>
            <person name="Galperin M.Y."/>
            <person name="Jogler C."/>
        </authorList>
    </citation>
    <scope>NUCLEOTIDE SEQUENCE [LARGE SCALE GENOMIC DNA]</scope>
    <source>
        <strain evidence="2 3">Enr8</strain>
    </source>
</reference>
<dbReference type="PROSITE" id="PS51257">
    <property type="entry name" value="PROKAR_LIPOPROTEIN"/>
    <property type="match status" value="1"/>
</dbReference>
<evidence type="ECO:0000256" key="1">
    <source>
        <dbReference type="SAM" id="SignalP"/>
    </source>
</evidence>
<evidence type="ECO:0000313" key="2">
    <source>
        <dbReference type="EMBL" id="TWT38663.1"/>
    </source>
</evidence>
<dbReference type="EMBL" id="SJPF01000001">
    <property type="protein sequence ID" value="TWT38663.1"/>
    <property type="molecule type" value="Genomic_DNA"/>
</dbReference>
<proteinExistence type="predicted"/>
<sequence length="144" mass="15756" precursor="true">MTTQMRHVAFHLLRTWPAIALVCLLSGCGSDPYGVSQVTGLVTMDGAPLPSATVSFHPVSGRPAKGVTDQEGRYELIYIRDVRGAEPGSYTVRITTFREVAPDPIPGRVPPESIPVRYNRRSMLAAEVEEGDNEINFDLTSAKR</sequence>
<evidence type="ECO:0008006" key="4">
    <source>
        <dbReference type="Google" id="ProtNLM"/>
    </source>
</evidence>
<dbReference type="Gene3D" id="2.60.40.1120">
    <property type="entry name" value="Carboxypeptidase-like, regulatory domain"/>
    <property type="match status" value="1"/>
</dbReference>
<evidence type="ECO:0000313" key="3">
    <source>
        <dbReference type="Proteomes" id="UP000318878"/>
    </source>
</evidence>
<keyword evidence="3" id="KW-1185">Reference proteome</keyword>
<feature type="chain" id="PRO_5022916517" description="Carboxypeptidase regulatory-like domain-containing protein" evidence="1">
    <location>
        <begin position="21"/>
        <end position="144"/>
    </location>
</feature>
<protein>
    <recommendedName>
        <fullName evidence="4">Carboxypeptidase regulatory-like domain-containing protein</fullName>
    </recommendedName>
</protein>